<dbReference type="Proteomes" id="UP001648503">
    <property type="component" value="Unassembled WGS sequence"/>
</dbReference>
<accession>A0ABQ8F7X3</accession>
<proteinExistence type="predicted"/>
<sequence length="164" mass="18554">MIYIIETAVMQIVLDQNGVMEFTDTFKHSVNQIISGLQEIQRLDDENARLTSICDLQEREIIRLQTNRGSDKPAPFNKNGEKCASGRAVEESNVKDILESNSSYILKSELEAHRDELQRILKHISNGSFSETLTKSSSPLTLLVCASLLFIAYMVFDVYFVFVS</sequence>
<evidence type="ECO:0000256" key="1">
    <source>
        <dbReference type="SAM" id="Phobius"/>
    </source>
</evidence>
<keyword evidence="1" id="KW-1133">Transmembrane helix</keyword>
<evidence type="ECO:0000313" key="3">
    <source>
        <dbReference type="Proteomes" id="UP001648503"/>
    </source>
</evidence>
<dbReference type="EMBL" id="JAFCIX010000346">
    <property type="protein sequence ID" value="KAH6593752.1"/>
    <property type="molecule type" value="Genomic_DNA"/>
</dbReference>
<feature type="transmembrane region" description="Helical" evidence="1">
    <location>
        <begin position="140"/>
        <end position="162"/>
    </location>
</feature>
<evidence type="ECO:0000313" key="2">
    <source>
        <dbReference type="EMBL" id="KAH6593752.1"/>
    </source>
</evidence>
<keyword evidence="1" id="KW-0812">Transmembrane</keyword>
<keyword evidence="1" id="KW-0472">Membrane</keyword>
<keyword evidence="3" id="KW-1185">Reference proteome</keyword>
<reference evidence="2 3" key="1">
    <citation type="submission" date="2021-02" db="EMBL/GenBank/DDBJ databases">
        <title>Variation within the Batrachochytrium salamandrivorans European outbreak.</title>
        <authorList>
            <person name="Kelly M."/>
            <person name="Pasmans F."/>
            <person name="Shea T.P."/>
            <person name="Munoz J.F."/>
            <person name="Carranza S."/>
            <person name="Cuomo C.A."/>
            <person name="Martel A."/>
        </authorList>
    </citation>
    <scope>NUCLEOTIDE SEQUENCE [LARGE SCALE GENOMIC DNA]</scope>
    <source>
        <strain evidence="2 3">AMFP18/2</strain>
    </source>
</reference>
<name>A0ABQ8F7X3_9FUNG</name>
<comment type="caution">
    <text evidence="2">The sequence shown here is derived from an EMBL/GenBank/DDBJ whole genome shotgun (WGS) entry which is preliminary data.</text>
</comment>
<organism evidence="2 3">
    <name type="scientific">Batrachochytrium salamandrivorans</name>
    <dbReference type="NCBI Taxonomy" id="1357716"/>
    <lineage>
        <taxon>Eukaryota</taxon>
        <taxon>Fungi</taxon>
        <taxon>Fungi incertae sedis</taxon>
        <taxon>Chytridiomycota</taxon>
        <taxon>Chytridiomycota incertae sedis</taxon>
        <taxon>Chytridiomycetes</taxon>
        <taxon>Rhizophydiales</taxon>
        <taxon>Rhizophydiales incertae sedis</taxon>
        <taxon>Batrachochytrium</taxon>
    </lineage>
</organism>
<gene>
    <name evidence="2" type="ORF">BASA50_007128</name>
</gene>
<protein>
    <submittedName>
        <fullName evidence="2">Uncharacterized protein</fullName>
    </submittedName>
</protein>